<comment type="subunit">
    <text evidence="11">Interacts (via SNAG domain) with LIMD1 (via LIM domains), WTIP (via LIM domains) and AJUBA (via LIM domains).</text>
</comment>
<feature type="compositionally biased region" description="Polar residues" evidence="16">
    <location>
        <begin position="384"/>
        <end position="401"/>
    </location>
</feature>
<feature type="compositionally biased region" description="Acidic residues" evidence="16">
    <location>
        <begin position="844"/>
        <end position="866"/>
    </location>
</feature>
<feature type="domain" description="C2H2-type" evidence="17">
    <location>
        <begin position="694"/>
        <end position="721"/>
    </location>
</feature>
<feature type="compositionally biased region" description="Polar residues" evidence="16">
    <location>
        <begin position="600"/>
        <end position="613"/>
    </location>
</feature>
<feature type="compositionally biased region" description="Low complexity" evidence="16">
    <location>
        <begin position="621"/>
        <end position="631"/>
    </location>
</feature>
<feature type="compositionally biased region" description="Low complexity" evidence="16">
    <location>
        <begin position="406"/>
        <end position="455"/>
    </location>
</feature>
<evidence type="ECO:0000256" key="10">
    <source>
        <dbReference type="ARBA" id="ARBA00037948"/>
    </source>
</evidence>
<evidence type="ECO:0000256" key="2">
    <source>
        <dbReference type="ARBA" id="ARBA00022723"/>
    </source>
</evidence>
<feature type="region of interest" description="Disordered" evidence="16">
    <location>
        <begin position="170"/>
        <end position="206"/>
    </location>
</feature>
<dbReference type="SMART" id="SM00355">
    <property type="entry name" value="ZnF_C2H2"/>
    <property type="match status" value="5"/>
</dbReference>
<evidence type="ECO:0000313" key="18">
    <source>
        <dbReference type="EMBL" id="KFB51565.1"/>
    </source>
</evidence>
<protein>
    <recommendedName>
        <fullName evidence="13">Escargot/snail protein homolog</fullName>
    </recommendedName>
    <alternativeName>
        <fullName evidence="14">Scratch homolog 1 zinc finger protein</fullName>
    </alternativeName>
    <alternativeName>
        <fullName evidence="12">Transcriptional repressor scratch 1</fullName>
    </alternativeName>
</protein>
<feature type="domain" description="C2H2-type" evidence="17">
    <location>
        <begin position="637"/>
        <end position="664"/>
    </location>
</feature>
<keyword evidence="20" id="KW-1185">Reference proteome</keyword>
<dbReference type="GO" id="GO:0005634">
    <property type="term" value="C:nucleus"/>
    <property type="evidence" value="ECO:0007669"/>
    <property type="project" value="UniProtKB-SubCell"/>
</dbReference>
<dbReference type="EMBL" id="ATLV01024523">
    <property type="status" value="NOT_ANNOTATED_CDS"/>
    <property type="molecule type" value="Genomic_DNA"/>
</dbReference>
<dbReference type="OrthoDB" id="5428132at2759"/>
<dbReference type="GO" id="GO:0060562">
    <property type="term" value="P:epithelial tube morphogenesis"/>
    <property type="evidence" value="ECO:0007669"/>
    <property type="project" value="UniProtKB-ARBA"/>
</dbReference>
<sequence>MTLERTVVTGFPGGNSGFTIPLSDFRTFKCGPNGTSNGNTNLINVKTNSSRHLSVSASTSNHSSDGQDSRNVLPGSYVTIRATSSNGTTTPGGGQQQQQQQQQQHQSALFATKIGAKSGRNNPNYGIGSSNNNNGVARRDSTATSATTATLIYAETASVPPIVAAAAAAQVSDKRQDKSSHISSYQRQPAAPTGRQQPPAPQLTVHPVNPQYRAEQQSSAAIFQSQPPAPQYDTTAAIFRDRSIEETEAAHDLLSLSQSLPPLTAPCVVTILHPTSTTTAATATATTPVTLADDATDRAGSPQHHQHHHQHHQLSQQASNGIISIVEAASATAANYQCSPAAAPGAPISMIIPCYELTTALANAGHGDLAIDEGGSPAMMATIKSVSPPATSGPLTPPTSEHSSDTDCSSVSPDTTSSSSSSSSSSSVFSFVRSSSSSSSTSRLSTNSSRSTPTPEGAIGAHGGRRLSRRPGNHTSSPTSVIVNGSTLSAATSSTTSSSSTSSSRKHKSSTTSAGQPTAKVPALLSGAKGVSAVTGQKLTTTTTSTTAELYTYDDLISSDGRSKNRKKPSKDAAHSQSAGVSTGEPVNSTKASLRPAPSSKASENGSEQATSEQDLDGATSAGESSGNSGPNGKGKFKCPECGKQYATSSNLSRHKQTHRSLDSQSAKKCVTCGKAYVSMPALAMHLLTHKLSHSCGVCGKLFSRPWLLQGHLRSHTGEKPYGCGHCGKAFADRSNLRAHMQTHSTDKNFECGRCHKTFALKSYLNKHLESACYKDDDPNGNSPGADGHSPVTIVGGRKIFHSSQDIDRDEHAMRMASNGKHQQHFLNDDSCSTTTIDVVTADPADDEEDDGCDDDDEEDIDIITT</sequence>
<evidence type="ECO:0000256" key="5">
    <source>
        <dbReference type="ARBA" id="ARBA00022833"/>
    </source>
</evidence>
<feature type="compositionally biased region" description="Polar residues" evidence="16">
    <location>
        <begin position="473"/>
        <end position="485"/>
    </location>
</feature>
<reference evidence="18 20" key="1">
    <citation type="journal article" date="2014" name="BMC Genomics">
        <title>Genome sequence of Anopheles sinensis provides insight into genetics basis of mosquito competence for malaria parasites.</title>
        <authorList>
            <person name="Zhou D."/>
            <person name="Zhang D."/>
            <person name="Ding G."/>
            <person name="Shi L."/>
            <person name="Hou Q."/>
            <person name="Ye Y."/>
            <person name="Xu Y."/>
            <person name="Zhou H."/>
            <person name="Xiong C."/>
            <person name="Li S."/>
            <person name="Yu J."/>
            <person name="Hong S."/>
            <person name="Yu X."/>
            <person name="Zou P."/>
            <person name="Chen C."/>
            <person name="Chang X."/>
            <person name="Wang W."/>
            <person name="Lv Y."/>
            <person name="Sun Y."/>
            <person name="Ma L."/>
            <person name="Shen B."/>
            <person name="Zhu C."/>
        </authorList>
    </citation>
    <scope>NUCLEOTIDE SEQUENCE [LARGE SCALE GENOMIC DNA]</scope>
</reference>
<evidence type="ECO:0000256" key="13">
    <source>
        <dbReference type="ARBA" id="ARBA00073761"/>
    </source>
</evidence>
<evidence type="ECO:0000256" key="11">
    <source>
        <dbReference type="ARBA" id="ARBA00064979"/>
    </source>
</evidence>
<dbReference type="GO" id="GO:0000978">
    <property type="term" value="F:RNA polymerase II cis-regulatory region sequence-specific DNA binding"/>
    <property type="evidence" value="ECO:0007669"/>
    <property type="project" value="TreeGrafter"/>
</dbReference>
<dbReference type="GO" id="GO:0055059">
    <property type="term" value="P:asymmetric neuroblast division"/>
    <property type="evidence" value="ECO:0007669"/>
    <property type="project" value="UniProtKB-ARBA"/>
</dbReference>
<name>A0A084WMX1_ANOSI</name>
<feature type="compositionally biased region" description="Low complexity" evidence="16">
    <location>
        <begin position="121"/>
        <end position="135"/>
    </location>
</feature>
<dbReference type="FunFam" id="3.30.160.60:FF:000043">
    <property type="entry name" value="Scratch family zinc finger 2"/>
    <property type="match status" value="1"/>
</dbReference>
<dbReference type="SUPFAM" id="SSF57667">
    <property type="entry name" value="beta-beta-alpha zinc fingers"/>
    <property type="match status" value="2"/>
</dbReference>
<dbReference type="InterPro" id="IPR036236">
    <property type="entry name" value="Znf_C2H2_sf"/>
</dbReference>
<dbReference type="PROSITE" id="PS00028">
    <property type="entry name" value="ZINC_FINGER_C2H2_1"/>
    <property type="match status" value="4"/>
</dbReference>
<dbReference type="EMBL" id="KE525352">
    <property type="protein sequence ID" value="KFB51565.1"/>
    <property type="molecule type" value="Genomic_DNA"/>
</dbReference>
<evidence type="ECO:0000259" key="17">
    <source>
        <dbReference type="PROSITE" id="PS50157"/>
    </source>
</evidence>
<keyword evidence="4 15" id="KW-0863">Zinc-finger</keyword>
<keyword evidence="3" id="KW-0677">Repeat</keyword>
<feature type="compositionally biased region" description="Polar residues" evidence="16">
    <location>
        <begin position="52"/>
        <end position="70"/>
    </location>
</feature>
<dbReference type="PANTHER" id="PTHR24376:SF235">
    <property type="entry name" value="C2H2-TYPE DOMAIN-CONTAINING PROTEIN"/>
    <property type="match status" value="1"/>
</dbReference>
<dbReference type="GO" id="GO:0008270">
    <property type="term" value="F:zinc ion binding"/>
    <property type="evidence" value="ECO:0007669"/>
    <property type="project" value="UniProtKB-KW"/>
</dbReference>
<keyword evidence="5" id="KW-0862">Zinc</keyword>
<proteinExistence type="inferred from homology"/>
<dbReference type="EnsemblMetazoa" id="ASIC019634-RA">
    <property type="protein sequence ID" value="ASIC019634-PA"/>
    <property type="gene ID" value="ASIC019634"/>
</dbReference>
<feature type="compositionally biased region" description="Low complexity" evidence="16">
    <location>
        <begin position="96"/>
        <end position="106"/>
    </location>
</feature>
<dbReference type="GO" id="GO:0007417">
    <property type="term" value="P:central nervous system development"/>
    <property type="evidence" value="ECO:0007669"/>
    <property type="project" value="UniProtKB-ARBA"/>
</dbReference>
<evidence type="ECO:0000313" key="19">
    <source>
        <dbReference type="EnsemblMetazoa" id="ASIC019634-PA"/>
    </source>
</evidence>
<keyword evidence="8" id="KW-0804">Transcription</keyword>
<dbReference type="Gene3D" id="3.30.160.60">
    <property type="entry name" value="Classic Zinc Finger"/>
    <property type="match status" value="4"/>
</dbReference>
<dbReference type="FunFam" id="3.30.160.60:FF:000322">
    <property type="entry name" value="GDNF-inducible zinc finger protein 1"/>
    <property type="match status" value="1"/>
</dbReference>
<feature type="region of interest" description="Disordered" evidence="16">
    <location>
        <begin position="381"/>
        <end position="519"/>
    </location>
</feature>
<comment type="subcellular location">
    <subcellularLocation>
        <location evidence="1">Nucleus</location>
    </subcellularLocation>
</comment>
<comment type="similarity">
    <text evidence="10">Belongs to the snail C2H2-type zinc-finger protein family.</text>
</comment>
<keyword evidence="2" id="KW-0479">Metal-binding</keyword>
<dbReference type="AlphaFoldDB" id="A0A084WMX1"/>
<reference evidence="19" key="2">
    <citation type="submission" date="2020-05" db="UniProtKB">
        <authorList>
            <consortium name="EnsemblMetazoa"/>
        </authorList>
    </citation>
    <scope>IDENTIFICATION</scope>
</reference>
<accession>A0A084WMX1</accession>
<feature type="compositionally biased region" description="Low complexity" evidence="16">
    <location>
        <begin position="486"/>
        <end position="503"/>
    </location>
</feature>
<evidence type="ECO:0000256" key="4">
    <source>
        <dbReference type="ARBA" id="ARBA00022771"/>
    </source>
</evidence>
<evidence type="ECO:0000256" key="1">
    <source>
        <dbReference type="ARBA" id="ARBA00004123"/>
    </source>
</evidence>
<feature type="region of interest" description="Disordered" evidence="16">
    <location>
        <begin position="52"/>
        <end position="141"/>
    </location>
</feature>
<evidence type="ECO:0000313" key="20">
    <source>
        <dbReference type="Proteomes" id="UP000030765"/>
    </source>
</evidence>
<dbReference type="FunFam" id="3.30.160.60:FF:000169">
    <property type="entry name" value="transcriptional repressor scratch 2"/>
    <property type="match status" value="1"/>
</dbReference>
<dbReference type="GO" id="GO:0001228">
    <property type="term" value="F:DNA-binding transcription activator activity, RNA polymerase II-specific"/>
    <property type="evidence" value="ECO:0007669"/>
    <property type="project" value="TreeGrafter"/>
</dbReference>
<evidence type="ECO:0000256" key="6">
    <source>
        <dbReference type="ARBA" id="ARBA00023015"/>
    </source>
</evidence>
<feature type="domain" description="C2H2-type" evidence="17">
    <location>
        <begin position="750"/>
        <end position="779"/>
    </location>
</feature>
<feature type="region of interest" description="Disordered" evidence="16">
    <location>
        <begin position="558"/>
        <end position="635"/>
    </location>
</feature>
<feature type="region of interest" description="Disordered" evidence="16">
    <location>
        <begin position="293"/>
        <end position="317"/>
    </location>
</feature>
<organism evidence="18">
    <name type="scientific">Anopheles sinensis</name>
    <name type="common">Mosquito</name>
    <dbReference type="NCBI Taxonomy" id="74873"/>
    <lineage>
        <taxon>Eukaryota</taxon>
        <taxon>Metazoa</taxon>
        <taxon>Ecdysozoa</taxon>
        <taxon>Arthropoda</taxon>
        <taxon>Hexapoda</taxon>
        <taxon>Insecta</taxon>
        <taxon>Pterygota</taxon>
        <taxon>Neoptera</taxon>
        <taxon>Endopterygota</taxon>
        <taxon>Diptera</taxon>
        <taxon>Nematocera</taxon>
        <taxon>Culicoidea</taxon>
        <taxon>Culicidae</taxon>
        <taxon>Anophelinae</taxon>
        <taxon>Anopheles</taxon>
    </lineage>
</organism>
<dbReference type="Pfam" id="PF00096">
    <property type="entry name" value="zf-C2H2"/>
    <property type="match status" value="3"/>
</dbReference>
<dbReference type="GO" id="GO:2000177">
    <property type="term" value="P:regulation of neural precursor cell proliferation"/>
    <property type="evidence" value="ECO:0007669"/>
    <property type="project" value="UniProtKB-ARBA"/>
</dbReference>
<evidence type="ECO:0000256" key="7">
    <source>
        <dbReference type="ARBA" id="ARBA00023125"/>
    </source>
</evidence>
<dbReference type="FunFam" id="3.30.160.60:FF:000207">
    <property type="entry name" value="zinc finger protein SNAI2"/>
    <property type="match status" value="1"/>
</dbReference>
<evidence type="ECO:0000256" key="9">
    <source>
        <dbReference type="ARBA" id="ARBA00023242"/>
    </source>
</evidence>
<evidence type="ECO:0000256" key="12">
    <source>
        <dbReference type="ARBA" id="ARBA00071743"/>
    </source>
</evidence>
<dbReference type="Proteomes" id="UP000030765">
    <property type="component" value="Unassembled WGS sequence"/>
</dbReference>
<keyword evidence="9" id="KW-0539">Nucleus</keyword>
<evidence type="ECO:0000256" key="14">
    <source>
        <dbReference type="ARBA" id="ARBA00083685"/>
    </source>
</evidence>
<evidence type="ECO:0000256" key="15">
    <source>
        <dbReference type="PROSITE-ProRule" id="PRU00042"/>
    </source>
</evidence>
<evidence type="ECO:0000256" key="16">
    <source>
        <dbReference type="SAM" id="MobiDB-lite"/>
    </source>
</evidence>
<dbReference type="PROSITE" id="PS50157">
    <property type="entry name" value="ZINC_FINGER_C2H2_2"/>
    <property type="match status" value="5"/>
</dbReference>
<evidence type="ECO:0000256" key="3">
    <source>
        <dbReference type="ARBA" id="ARBA00022737"/>
    </source>
</evidence>
<evidence type="ECO:0000256" key="8">
    <source>
        <dbReference type="ARBA" id="ARBA00023163"/>
    </source>
</evidence>
<feature type="region of interest" description="Disordered" evidence="16">
    <location>
        <begin position="840"/>
        <end position="866"/>
    </location>
</feature>
<dbReference type="STRING" id="74873.A0A084WMX1"/>
<keyword evidence="7" id="KW-0238">DNA-binding</keyword>
<feature type="domain" description="C2H2-type" evidence="17">
    <location>
        <begin position="668"/>
        <end position="695"/>
    </location>
</feature>
<feature type="compositionally biased region" description="Polar residues" evidence="16">
    <location>
        <begin position="575"/>
        <end position="592"/>
    </location>
</feature>
<dbReference type="OMA" id="IPCYELT"/>
<feature type="compositionally biased region" description="Basic residues" evidence="16">
    <location>
        <begin position="463"/>
        <end position="472"/>
    </location>
</feature>
<dbReference type="VEuPathDB" id="VectorBase:ASIC019634"/>
<dbReference type="VEuPathDB" id="VectorBase:ASIS012063"/>
<dbReference type="PANTHER" id="PTHR24376">
    <property type="entry name" value="ZINC FINGER PROTEIN"/>
    <property type="match status" value="1"/>
</dbReference>
<dbReference type="InterPro" id="IPR013087">
    <property type="entry name" value="Znf_C2H2_type"/>
</dbReference>
<keyword evidence="6" id="KW-0805">Transcription regulation</keyword>
<feature type="domain" description="C2H2-type" evidence="17">
    <location>
        <begin position="722"/>
        <end position="749"/>
    </location>
</feature>
<gene>
    <name evidence="18" type="ORF">ZHAS_00019634</name>
</gene>